<gene>
    <name evidence="4" type="ORF">PCOR1329_LOCUS29941</name>
</gene>
<feature type="compositionally biased region" description="Low complexity" evidence="2">
    <location>
        <begin position="91"/>
        <end position="110"/>
    </location>
</feature>
<dbReference type="Proteomes" id="UP001189429">
    <property type="component" value="Unassembled WGS sequence"/>
</dbReference>
<reference evidence="4" key="1">
    <citation type="submission" date="2023-10" db="EMBL/GenBank/DDBJ databases">
        <authorList>
            <person name="Chen Y."/>
            <person name="Shah S."/>
            <person name="Dougan E. K."/>
            <person name="Thang M."/>
            <person name="Chan C."/>
        </authorList>
    </citation>
    <scope>NUCLEOTIDE SEQUENCE [LARGE SCALE GENOMIC DNA]</scope>
</reference>
<feature type="region of interest" description="Disordered" evidence="2">
    <location>
        <begin position="1"/>
        <end position="31"/>
    </location>
</feature>
<keyword evidence="1" id="KW-1015">Disulfide bond</keyword>
<sequence length="355" mass="37865">MGGVHGGPGQLTRKPPAGNGPQAHPKEPPAVVLVNLPPLEGARAEGELEERDAGPGLPLTGRVAWLPRGADGVARAAARAASDGLPEEPEGPAGAAAEAVPAAPVPGDAGLSTSTTLGKYDCSEQSEDRSTWSALKIVWCCQYEEVACDLADKAPGAAESVDMGSCAQYGCVEYDQGHDCQCNLGCLEHSNCCVDFAQSCASMQSWPEAPGADAARSVPLPEPMVDASAAALSQETRLRTLHQGRVESTTPPPPTVSVTSPAPSTTAVELLTTYGAAGPPRQGRTPWKPRRAPLRQTMQGPPRGTRWRRPRRPPRRPRRPRRRPRRRRPRRQCRGKASAARRCLRTPRRWPAPPT</sequence>
<dbReference type="PROSITE" id="PS00524">
    <property type="entry name" value="SMB_1"/>
    <property type="match status" value="1"/>
</dbReference>
<organism evidence="4 5">
    <name type="scientific">Prorocentrum cordatum</name>
    <dbReference type="NCBI Taxonomy" id="2364126"/>
    <lineage>
        <taxon>Eukaryota</taxon>
        <taxon>Sar</taxon>
        <taxon>Alveolata</taxon>
        <taxon>Dinophyceae</taxon>
        <taxon>Prorocentrales</taxon>
        <taxon>Prorocentraceae</taxon>
        <taxon>Prorocentrum</taxon>
    </lineage>
</organism>
<dbReference type="InterPro" id="IPR001212">
    <property type="entry name" value="Somatomedin_B_dom"/>
</dbReference>
<comment type="caution">
    <text evidence="4">The sequence shown here is derived from an EMBL/GenBank/DDBJ whole genome shotgun (WGS) entry which is preliminary data.</text>
</comment>
<proteinExistence type="predicted"/>
<evidence type="ECO:0000259" key="3">
    <source>
        <dbReference type="PROSITE" id="PS50958"/>
    </source>
</evidence>
<feature type="non-terminal residue" evidence="4">
    <location>
        <position position="355"/>
    </location>
</feature>
<dbReference type="PROSITE" id="PS50958">
    <property type="entry name" value="SMB_2"/>
    <property type="match status" value="1"/>
</dbReference>
<dbReference type="SUPFAM" id="SSF90188">
    <property type="entry name" value="Somatomedin B domain"/>
    <property type="match status" value="1"/>
</dbReference>
<keyword evidence="5" id="KW-1185">Reference proteome</keyword>
<evidence type="ECO:0000256" key="2">
    <source>
        <dbReference type="SAM" id="MobiDB-lite"/>
    </source>
</evidence>
<protein>
    <recommendedName>
        <fullName evidence="3">SMB domain-containing protein</fullName>
    </recommendedName>
</protein>
<dbReference type="Pfam" id="PF01033">
    <property type="entry name" value="Somatomedin_B"/>
    <property type="match status" value="1"/>
</dbReference>
<feature type="region of interest" description="Disordered" evidence="2">
    <location>
        <begin position="81"/>
        <end position="110"/>
    </location>
</feature>
<feature type="compositionally biased region" description="Basic residues" evidence="2">
    <location>
        <begin position="305"/>
        <end position="334"/>
    </location>
</feature>
<evidence type="ECO:0000313" key="4">
    <source>
        <dbReference type="EMBL" id="CAK0831664.1"/>
    </source>
</evidence>
<feature type="region of interest" description="Disordered" evidence="2">
    <location>
        <begin position="242"/>
        <end position="262"/>
    </location>
</feature>
<dbReference type="InterPro" id="IPR036024">
    <property type="entry name" value="Somatomedin_B-like_dom_sf"/>
</dbReference>
<feature type="domain" description="SMB" evidence="3">
    <location>
        <begin position="162"/>
        <end position="204"/>
    </location>
</feature>
<dbReference type="Gene3D" id="4.10.410.20">
    <property type="match status" value="1"/>
</dbReference>
<dbReference type="EMBL" id="CAUYUJ010011381">
    <property type="protein sequence ID" value="CAK0831664.1"/>
    <property type="molecule type" value="Genomic_DNA"/>
</dbReference>
<name>A0ABN9SIU9_9DINO</name>
<evidence type="ECO:0000256" key="1">
    <source>
        <dbReference type="ARBA" id="ARBA00023157"/>
    </source>
</evidence>
<evidence type="ECO:0000313" key="5">
    <source>
        <dbReference type="Proteomes" id="UP001189429"/>
    </source>
</evidence>
<accession>A0ABN9SIU9</accession>
<feature type="region of interest" description="Disordered" evidence="2">
    <location>
        <begin position="274"/>
        <end position="355"/>
    </location>
</feature>